<evidence type="ECO:0008006" key="3">
    <source>
        <dbReference type="Google" id="ProtNLM"/>
    </source>
</evidence>
<proteinExistence type="predicted"/>
<gene>
    <name evidence="1" type="ORF">G6M86_06425</name>
</gene>
<name>A0AAJ4T9M0_AGRTU</name>
<dbReference type="Proteomes" id="UP000663946">
    <property type="component" value="Chromosome 1"/>
</dbReference>
<reference evidence="1" key="1">
    <citation type="submission" date="2020-02" db="EMBL/GenBank/DDBJ databases">
        <title>Unexpected conservation and global transmission of agrobacterial virulence plasmids.</title>
        <authorList>
            <person name="Weisberg A.J."/>
            <person name="Davis E.W. II"/>
            <person name="Tabima J.R."/>
            <person name="Belcher M.S."/>
            <person name="Miller M."/>
            <person name="Kuo C.-H."/>
            <person name="Loper J.E."/>
            <person name="Grunwald N.J."/>
            <person name="Putnam M.L."/>
            <person name="Chang J.H."/>
        </authorList>
    </citation>
    <scope>NUCLEOTIDE SEQUENCE</scope>
    <source>
        <strain evidence="1">Q15/94</strain>
    </source>
</reference>
<evidence type="ECO:0000313" key="1">
    <source>
        <dbReference type="EMBL" id="QTG12897.1"/>
    </source>
</evidence>
<accession>A0AAJ4T9M0</accession>
<organism evidence="1 2">
    <name type="scientific">Agrobacterium tumefaciens</name>
    <dbReference type="NCBI Taxonomy" id="358"/>
    <lineage>
        <taxon>Bacteria</taxon>
        <taxon>Pseudomonadati</taxon>
        <taxon>Pseudomonadota</taxon>
        <taxon>Alphaproteobacteria</taxon>
        <taxon>Hyphomicrobiales</taxon>
        <taxon>Rhizobiaceae</taxon>
        <taxon>Rhizobium/Agrobacterium group</taxon>
        <taxon>Agrobacterium</taxon>
        <taxon>Agrobacterium tumefaciens complex</taxon>
    </lineage>
</organism>
<dbReference type="RefSeq" id="WP_333721941.1">
    <property type="nucleotide sequence ID" value="NZ_CP049216.1"/>
</dbReference>
<dbReference type="AlphaFoldDB" id="A0AAJ4T9M0"/>
<evidence type="ECO:0000313" key="2">
    <source>
        <dbReference type="Proteomes" id="UP000663946"/>
    </source>
</evidence>
<sequence length="676" mass="72763">MVSSPGRMQSAFTAGELADILEERTTLKYFSTGLKHAENIVVAPQGGFRLRDGLRLIGDLPATASRLIPFDASIGTSFDLVLAGDNCQIWNATSISATITLPGVGAFANDLTFAQRLDTLLLFHNELQSKRVRYTQSGWLVDDLPYEELPNYDYGEAYTNGVPAAWRLEFVGLVSGTTIFVLTVSGIETQSIPYSSDMATLAAAINAAIADLPNVSPGFHVGAPETDKILITFSGSGNEGDGWAVSGRIVNKSDAAVLSVRQTAGVSPGEPVISGARGWPQCGCFYQQRLIVGGFRSLPNAWMASRQADYFNYDNRFTEASGPFLVPMDIAGGERIEAVVSSLNLQIFTTQAEYWIAERALSKTEAPNHVQASRNGIKRGVPVAENEGASLWCHSNGSTLGELRYTDQEGNYIATNISLLAPHLLQDVSDMAVRRATASMDGNVGCILLEDGNARLVTLLREQEVTAFARMTADGNFKAVSRNGRNELSFIIDHGGQRTLERMENGLLLDEAIDFTFGSPTSAISGLTRFHGREVWAIGDRNVFGPFTVAAGGIVLPVAVSFATVGTWRPPVVSTLPPPREVGPNTVLKRKARIHTVHISVLDTTSLAISTNGGPLHDVDLYRWGVSADVAELDQGVTKSIKISGLRGYSDAPFLTISQKRPGRLNIRAITVEAAL</sequence>
<protein>
    <recommendedName>
        <fullName evidence="3">Phage protein</fullName>
    </recommendedName>
</protein>
<dbReference type="EMBL" id="CP049216">
    <property type="protein sequence ID" value="QTG12897.1"/>
    <property type="molecule type" value="Genomic_DNA"/>
</dbReference>